<dbReference type="GO" id="GO:0042773">
    <property type="term" value="P:ATP synthesis coupled electron transport"/>
    <property type="evidence" value="ECO:0007669"/>
    <property type="project" value="InterPro"/>
</dbReference>
<feature type="domain" description="NADH-Ubiquinone oxidoreductase (complex I) chain 5 N-terminal" evidence="19">
    <location>
        <begin position="64"/>
        <end position="114"/>
    </location>
</feature>
<dbReference type="NCBIfam" id="TIGR01974">
    <property type="entry name" value="NDH_I_L"/>
    <property type="match status" value="1"/>
</dbReference>
<comment type="subcellular location">
    <subcellularLocation>
        <location evidence="1">Mitochondrion inner membrane</location>
        <topology evidence="1">Multi-pass membrane protein</topology>
    </subcellularLocation>
</comment>
<evidence type="ECO:0000256" key="13">
    <source>
        <dbReference type="ARBA" id="ARBA00023128"/>
    </source>
</evidence>
<feature type="chain" id="PRO_5033748645" description="NADH-ubiquinone oxidoreductase chain 5" evidence="17">
    <location>
        <begin position="21"/>
        <end position="604"/>
    </location>
</feature>
<dbReference type="InterPro" id="IPR003945">
    <property type="entry name" value="NU5C-like"/>
</dbReference>
<sequence>MYLLILFFPLVGSILTGCFGRHIGEKGAGILTSCCLIIGLSYSVLVGIEILFNSTATFLRLWKWFDSGFFLVFFDLQFDGLVAVMLFVVFLVSTLVHVFSIAYMRGDPHVPRFMAYLSLFTFLMVFLVTSANFLQLFIGWEGVGLCSYLLINFWLTRLEANRAAIKAMLVNKVGDIGLLLAMFLLWKSFGSLDFSSVFNLVSPSKEVFFICLFLFFGVMGKSAQLGLHTWLPDAMEGPTPVSALIHAATMVTAGVFLLIRASPLFDVVPLMLIIITTIGVLTVFFAGTIGLVQNDLKKIIAYSTCSQLGYMVVACGLSHFSTGLFHLMNHAFFKALLFLSAGSLIHAVVDEQDVRKMGGLSSFLPLTYIFFIIGSFSLMGFPFLTGFYSKDLILEFAFGQYYLIFVYLLGCFSVLLTAIYSIRLIFLSFLSNTNLKRGVFFFLKEGEGLLLAPLGILALGSIFWGYFCKEMIWCFQMGTFPVLFLNIKLLPVFLSLVGVFGVLFFFYFFLSKTLFFFFSIYCFLGSAWQINYFFNFFFIKKIYKIGHLITNLTLDKGVLELIGPKGIVNFLILQVQRLSSFQSGLVFNYALVFFIGVVVFMVLL</sequence>
<reference evidence="22" key="2">
    <citation type="journal article" date="2020" name="PeerJ">
        <title>Characterization of the complete mitochondrial genome sequences of three Merulinidae corals and novel insights into the phylogenetics.</title>
        <authorList>
            <person name="Niu W."/>
            <person name="Xiao J."/>
            <person name="Tian P."/>
            <person name="Yu S."/>
            <person name="Guo F."/>
            <person name="Wang J."/>
            <person name="Huang D."/>
        </authorList>
    </citation>
    <scope>NUCLEOTIDE SEQUENCE</scope>
    <source>
        <strain evidence="22">D36</strain>
    </source>
</reference>
<feature type="transmembrane region" description="Helical" evidence="16">
    <location>
        <begin position="585"/>
        <end position="603"/>
    </location>
</feature>
<evidence type="ECO:0000313" key="21">
    <source>
        <dbReference type="EMBL" id="ARI43774.1"/>
    </source>
</evidence>
<dbReference type="GO" id="GO:0003954">
    <property type="term" value="F:NADH dehydrogenase activity"/>
    <property type="evidence" value="ECO:0007669"/>
    <property type="project" value="TreeGrafter"/>
</dbReference>
<dbReference type="Pfam" id="PF00361">
    <property type="entry name" value="Proton_antipo_M"/>
    <property type="match status" value="1"/>
</dbReference>
<dbReference type="NCBIfam" id="NF005141">
    <property type="entry name" value="PRK06590.1"/>
    <property type="match status" value="1"/>
</dbReference>
<dbReference type="Pfam" id="PF06455">
    <property type="entry name" value="NADH5_C"/>
    <property type="match status" value="1"/>
</dbReference>
<dbReference type="InterPro" id="IPR010934">
    <property type="entry name" value="NADH_DH_su5_C"/>
</dbReference>
<dbReference type="PRINTS" id="PR01435">
    <property type="entry name" value="NPOXDRDTASE5"/>
</dbReference>
<evidence type="ECO:0000256" key="4">
    <source>
        <dbReference type="ARBA" id="ARBA00022448"/>
    </source>
</evidence>
<feature type="transmembrane region" description="Helical" evidence="16">
    <location>
        <begin position="401"/>
        <end position="429"/>
    </location>
</feature>
<dbReference type="EC" id="7.1.1.2" evidence="2 16"/>
<evidence type="ECO:0000256" key="7">
    <source>
        <dbReference type="ARBA" id="ARBA00022792"/>
    </source>
</evidence>
<dbReference type="InterPro" id="IPR018393">
    <property type="entry name" value="NADHpl_OxRdtase_5_subgr"/>
</dbReference>
<evidence type="ECO:0000256" key="1">
    <source>
        <dbReference type="ARBA" id="ARBA00004448"/>
    </source>
</evidence>
<feature type="transmembrane region" description="Helical" evidence="16">
    <location>
        <begin position="369"/>
        <end position="389"/>
    </location>
</feature>
<evidence type="ECO:0000256" key="12">
    <source>
        <dbReference type="ARBA" id="ARBA00023075"/>
    </source>
</evidence>
<dbReference type="Pfam" id="PF00662">
    <property type="entry name" value="Proton_antipo_N"/>
    <property type="match status" value="1"/>
</dbReference>
<keyword evidence="5" id="KW-0679">Respiratory chain</keyword>
<feature type="domain" description="NADH:quinone oxidoreductase/Mrp antiporter transmembrane" evidence="18">
    <location>
        <begin position="130"/>
        <end position="416"/>
    </location>
</feature>
<keyword evidence="4 16" id="KW-0813">Transport</keyword>
<evidence type="ECO:0000256" key="2">
    <source>
        <dbReference type="ARBA" id="ARBA00012944"/>
    </source>
</evidence>
<feature type="domain" description="NADH dehydrogenase subunit 5 C-terminal" evidence="20">
    <location>
        <begin position="420"/>
        <end position="603"/>
    </location>
</feature>
<feature type="transmembrane region" description="Helical" evidence="16">
    <location>
        <begin position="515"/>
        <end position="534"/>
    </location>
</feature>
<dbReference type="PANTHER" id="PTHR42829">
    <property type="entry name" value="NADH-UBIQUINONE OXIDOREDUCTASE CHAIN 5"/>
    <property type="match status" value="1"/>
</dbReference>
<proteinExistence type="inferred from homology"/>
<evidence type="ECO:0000256" key="17">
    <source>
        <dbReference type="SAM" id="SignalP"/>
    </source>
</evidence>
<dbReference type="PANTHER" id="PTHR42829:SF2">
    <property type="entry name" value="NADH-UBIQUINONE OXIDOREDUCTASE CHAIN 5"/>
    <property type="match status" value="1"/>
</dbReference>
<keyword evidence="11 16" id="KW-0520">NAD</keyword>
<geneLocation type="mitochondrion" evidence="21"/>
<keyword evidence="13 16" id="KW-0496">Mitochondrion</keyword>
<feature type="transmembrane region" description="Helical" evidence="16">
    <location>
        <begin position="84"/>
        <end position="104"/>
    </location>
</feature>
<evidence type="ECO:0000259" key="19">
    <source>
        <dbReference type="Pfam" id="PF00662"/>
    </source>
</evidence>
<keyword evidence="17" id="KW-0732">Signal</keyword>
<keyword evidence="14 16" id="KW-0472">Membrane</keyword>
<dbReference type="EMBL" id="MN688985">
    <property type="protein sequence ID" value="QIS64301.1"/>
    <property type="molecule type" value="Genomic_DNA"/>
</dbReference>
<dbReference type="EMBL" id="KY247139">
    <property type="protein sequence ID" value="ARI43774.1"/>
    <property type="molecule type" value="Genomic_DNA"/>
</dbReference>
<evidence type="ECO:0000313" key="22">
    <source>
        <dbReference type="EMBL" id="QIS64301.1"/>
    </source>
</evidence>
<comment type="similarity">
    <text evidence="16">Belongs to the complex I subunit 5 family.</text>
</comment>
<evidence type="ECO:0000256" key="10">
    <source>
        <dbReference type="ARBA" id="ARBA00022989"/>
    </source>
</evidence>
<evidence type="ECO:0000256" key="3">
    <source>
        <dbReference type="ARBA" id="ARBA00021096"/>
    </source>
</evidence>
<name>A0A1W5YJG6_FAVPE</name>
<dbReference type="PRINTS" id="PR01434">
    <property type="entry name" value="NADHDHGNASE5"/>
</dbReference>
<dbReference type="GO" id="GO:0005743">
    <property type="term" value="C:mitochondrial inner membrane"/>
    <property type="evidence" value="ECO:0007669"/>
    <property type="project" value="UniProtKB-SubCell"/>
</dbReference>
<feature type="transmembrane region" description="Helical" evidence="16">
    <location>
        <begin position="137"/>
        <end position="155"/>
    </location>
</feature>
<gene>
    <name evidence="21" type="primary">nad5</name>
    <name evidence="22" type="synonym">ND5</name>
</gene>
<accession>A0A1W5YJG6</accession>
<feature type="transmembrane region" description="Helical" evidence="16">
    <location>
        <begin position="243"/>
        <end position="261"/>
    </location>
</feature>
<evidence type="ECO:0000256" key="15">
    <source>
        <dbReference type="ARBA" id="ARBA00049551"/>
    </source>
</evidence>
<feature type="transmembrane region" description="Helical" evidence="16">
    <location>
        <begin position="449"/>
        <end position="468"/>
    </location>
</feature>
<feature type="transmembrane region" description="Helical" evidence="16">
    <location>
        <begin position="207"/>
        <end position="231"/>
    </location>
</feature>
<evidence type="ECO:0000256" key="6">
    <source>
        <dbReference type="ARBA" id="ARBA00022692"/>
    </source>
</evidence>
<keyword evidence="7" id="KW-0999">Mitochondrion inner membrane</keyword>
<evidence type="ECO:0000259" key="20">
    <source>
        <dbReference type="Pfam" id="PF06455"/>
    </source>
</evidence>
<dbReference type="InterPro" id="IPR001750">
    <property type="entry name" value="ND/Mrp_TM"/>
</dbReference>
<keyword evidence="8" id="KW-1278">Translocase</keyword>
<comment type="catalytic activity">
    <reaction evidence="15 16">
        <text>a ubiquinone + NADH + 5 H(+)(in) = a ubiquinol + NAD(+) + 4 H(+)(out)</text>
        <dbReference type="Rhea" id="RHEA:29091"/>
        <dbReference type="Rhea" id="RHEA-COMP:9565"/>
        <dbReference type="Rhea" id="RHEA-COMP:9566"/>
        <dbReference type="ChEBI" id="CHEBI:15378"/>
        <dbReference type="ChEBI" id="CHEBI:16389"/>
        <dbReference type="ChEBI" id="CHEBI:17976"/>
        <dbReference type="ChEBI" id="CHEBI:57540"/>
        <dbReference type="ChEBI" id="CHEBI:57945"/>
        <dbReference type="EC" id="7.1.1.2"/>
    </reaction>
</comment>
<keyword evidence="12 16" id="KW-0830">Ubiquinone</keyword>
<evidence type="ECO:0000256" key="9">
    <source>
        <dbReference type="ARBA" id="ARBA00022982"/>
    </source>
</evidence>
<organism evidence="21">
    <name type="scientific">Favites pentagona</name>
    <name type="common">War coral</name>
    <dbReference type="NCBI Taxonomy" id="498486"/>
    <lineage>
        <taxon>Eukaryota</taxon>
        <taxon>Metazoa</taxon>
        <taxon>Cnidaria</taxon>
        <taxon>Anthozoa</taxon>
        <taxon>Hexacorallia</taxon>
        <taxon>Scleractinia</taxon>
        <taxon>Faviina</taxon>
        <taxon>Merulinidae</taxon>
        <taxon>Favites</taxon>
    </lineage>
</organism>
<feature type="transmembrane region" description="Helical" evidence="16">
    <location>
        <begin position="30"/>
        <end position="52"/>
    </location>
</feature>
<evidence type="ECO:0000256" key="16">
    <source>
        <dbReference type="RuleBase" id="RU003404"/>
    </source>
</evidence>
<feature type="transmembrane region" description="Helical" evidence="16">
    <location>
        <begin position="113"/>
        <end position="131"/>
    </location>
</feature>
<feature type="transmembrane region" description="Helical" evidence="16">
    <location>
        <begin position="267"/>
        <end position="292"/>
    </location>
</feature>
<keyword evidence="10 16" id="KW-1133">Transmembrane helix</keyword>
<dbReference type="GO" id="GO:0008137">
    <property type="term" value="F:NADH dehydrogenase (ubiquinone) activity"/>
    <property type="evidence" value="ECO:0007669"/>
    <property type="project" value="UniProtKB-EC"/>
</dbReference>
<evidence type="ECO:0000256" key="14">
    <source>
        <dbReference type="ARBA" id="ARBA00023136"/>
    </source>
</evidence>
<keyword evidence="6 16" id="KW-0812">Transmembrane</keyword>
<evidence type="ECO:0000256" key="8">
    <source>
        <dbReference type="ARBA" id="ARBA00022967"/>
    </source>
</evidence>
<feature type="transmembrane region" description="Helical" evidence="16">
    <location>
        <begin position="489"/>
        <end position="509"/>
    </location>
</feature>
<reference evidence="21" key="1">
    <citation type="submission" date="2016-11" db="EMBL/GenBank/DDBJ databases">
        <title>The complete mitogenome of Favites pentagona.</title>
        <authorList>
            <person name="Niu W."/>
        </authorList>
    </citation>
    <scope>NUCLEOTIDE SEQUENCE</scope>
</reference>
<evidence type="ECO:0000256" key="11">
    <source>
        <dbReference type="ARBA" id="ARBA00023027"/>
    </source>
</evidence>
<dbReference type="AlphaFoldDB" id="A0A1W5YJG6"/>
<keyword evidence="9" id="KW-0249">Electron transport</keyword>
<feature type="transmembrane region" description="Helical" evidence="16">
    <location>
        <begin position="167"/>
        <end position="187"/>
    </location>
</feature>
<dbReference type="GO" id="GO:0015990">
    <property type="term" value="P:electron transport coupled proton transport"/>
    <property type="evidence" value="ECO:0007669"/>
    <property type="project" value="TreeGrafter"/>
</dbReference>
<dbReference type="InterPro" id="IPR001516">
    <property type="entry name" value="Proton_antipo_N"/>
</dbReference>
<evidence type="ECO:0000256" key="5">
    <source>
        <dbReference type="ARBA" id="ARBA00022660"/>
    </source>
</evidence>
<dbReference type="Gene3D" id="1.20.5.2700">
    <property type="match status" value="1"/>
</dbReference>
<evidence type="ECO:0000259" key="18">
    <source>
        <dbReference type="Pfam" id="PF00361"/>
    </source>
</evidence>
<protein>
    <recommendedName>
        <fullName evidence="3 16">NADH-ubiquinone oxidoreductase chain 5</fullName>
        <ecNumber evidence="2 16">7.1.1.2</ecNumber>
    </recommendedName>
</protein>
<comment type="function">
    <text evidence="16">Core subunit of the mitochondrial membrane respiratory chain NADH dehydrogenase (Complex I) which catalyzes electron transfer from NADH through the respiratory chain, using ubiquinone as an electron acceptor. Essential for the catalytic activity and assembly of complex I.</text>
</comment>
<feature type="signal peptide" evidence="17">
    <location>
        <begin position="1"/>
        <end position="20"/>
    </location>
</feature>